<organism evidence="2 3">
    <name type="scientific">Blautia hominis</name>
    <dbReference type="NCBI Taxonomy" id="2025493"/>
    <lineage>
        <taxon>Bacteria</taxon>
        <taxon>Bacillati</taxon>
        <taxon>Bacillota</taxon>
        <taxon>Clostridia</taxon>
        <taxon>Lachnospirales</taxon>
        <taxon>Lachnospiraceae</taxon>
        <taxon>Blautia</taxon>
    </lineage>
</organism>
<reference evidence="2 3" key="1">
    <citation type="submission" date="2024-04" db="EMBL/GenBank/DDBJ databases">
        <title>Defined microbial consortia suppress multidrug-resistant proinflammatory Enterobacteriaceae via ecological control.</title>
        <authorList>
            <person name="Furuichi M."/>
            <person name="Kawaguchi T."/>
            <person name="Pust M."/>
            <person name="Yasuma K."/>
            <person name="Plichta D."/>
            <person name="Hasegawa N."/>
            <person name="Ohya T."/>
            <person name="Bhattarai S."/>
            <person name="Sasajima S."/>
            <person name="Aoto Y."/>
            <person name="Tuganbaev T."/>
            <person name="Yaginuma M."/>
            <person name="Ueda M."/>
            <person name="Okahashi N."/>
            <person name="Amafuji K."/>
            <person name="Kiridooshi Y."/>
            <person name="Sugita K."/>
            <person name="Strazar M."/>
            <person name="Skelly A."/>
            <person name="Suda W."/>
            <person name="Hattori M."/>
            <person name="Nakamoto N."/>
            <person name="Caballero S."/>
            <person name="Norman J."/>
            <person name="Olle B."/>
            <person name="Tanoue T."/>
            <person name="Arita M."/>
            <person name="Bucci V."/>
            <person name="Atarashi K."/>
            <person name="Xavier R."/>
            <person name="Honda K."/>
        </authorList>
    </citation>
    <scope>NUCLEOTIDE SEQUENCE [LARGE SCALE GENOMIC DNA]</scope>
    <source>
        <strain evidence="3">k04-0078-D8-1</strain>
    </source>
</reference>
<dbReference type="Proteomes" id="UP001600943">
    <property type="component" value="Unassembled WGS sequence"/>
</dbReference>
<feature type="transmembrane region" description="Helical" evidence="1">
    <location>
        <begin position="15"/>
        <end position="36"/>
    </location>
</feature>
<keyword evidence="3" id="KW-1185">Reference proteome</keyword>
<comment type="caution">
    <text evidence="2">The sequence shown here is derived from an EMBL/GenBank/DDBJ whole genome shotgun (WGS) entry which is preliminary data.</text>
</comment>
<proteinExistence type="predicted"/>
<evidence type="ECO:0000313" key="2">
    <source>
        <dbReference type="EMBL" id="GAA6406895.1"/>
    </source>
</evidence>
<dbReference type="NCBIfam" id="TIGR01784">
    <property type="entry name" value="T_den_put_tspse"/>
    <property type="match status" value="1"/>
</dbReference>
<name>A0ABQ0B617_9FIRM</name>
<protein>
    <submittedName>
        <fullName evidence="2">Rpn family recombination-promoting nuclease/putative transposase</fullName>
    </submittedName>
</protein>
<keyword evidence="1" id="KW-1133">Transmembrane helix</keyword>
<dbReference type="EMBL" id="BAABYW010000001">
    <property type="protein sequence ID" value="GAA6406895.1"/>
    <property type="molecule type" value="Genomic_DNA"/>
</dbReference>
<sequence length="268" mass="31317">MAKSEVFQELDLNNAFLFALALGIPEVCRLVLELILGRPMGKIKVHIEQSLLYSTDFKSVRLDVYASEEFRLDCDIEMQNKDQKNLPKRSRFYQAEADVTALRPGEDYNCLRDNYIIFICTFDPFGKGLYRYVYENICHETGMPLNDGTKKIFLSTKGTNDSDVAPELVHFLKYVENTTDEFVEKANDPVIKRIHDKVTELKKSREWEAKYMKFEELLLDKEQEGREDGMAKMSKLINHLLQDDQAELIPLITEDPELRDRLFKKYHI</sequence>
<accession>A0ABQ0B617</accession>
<evidence type="ECO:0000313" key="3">
    <source>
        <dbReference type="Proteomes" id="UP001600943"/>
    </source>
</evidence>
<keyword evidence="1" id="KW-0812">Transmembrane</keyword>
<evidence type="ECO:0000256" key="1">
    <source>
        <dbReference type="SAM" id="Phobius"/>
    </source>
</evidence>
<dbReference type="Pfam" id="PF12784">
    <property type="entry name" value="PDDEXK_2"/>
    <property type="match status" value="1"/>
</dbReference>
<dbReference type="InterPro" id="IPR010106">
    <property type="entry name" value="RpnA"/>
</dbReference>
<dbReference type="RefSeq" id="WP_288888179.1">
    <property type="nucleotide sequence ID" value="NZ_BAABYW010000001.1"/>
</dbReference>
<gene>
    <name evidence="2" type="ORF">K040078D81_10120</name>
</gene>
<keyword evidence="1" id="KW-0472">Membrane</keyword>